<evidence type="ECO:0000313" key="3">
    <source>
        <dbReference type="Proteomes" id="UP000536640"/>
    </source>
</evidence>
<sequence>MKYYIVALALLLANFSYALDGIVLLSSAEASPQKTIKYAAPLQKEIKDTLDLGDSLSKGTLKLLNKNSKNYRATIQLETSMTVTAEGPHLDLTDWKHCTSQWHRIAEVKGGEYTLPDFNDIDVDCFPAVSDQELKAEVLRAGGEQWLSILEGEGWPEGYKPVEISLSTVRLKIEENTAAGWHVVTVINMSIPMGC</sequence>
<dbReference type="RefSeq" id="WP_184462386.1">
    <property type="nucleotide sequence ID" value="NZ_JACHHW010000004.1"/>
</dbReference>
<gene>
    <name evidence="2" type="ORF">HNQ57_001819</name>
</gene>
<reference evidence="2 3" key="1">
    <citation type="submission" date="2020-08" db="EMBL/GenBank/DDBJ databases">
        <title>Genomic Encyclopedia of Type Strains, Phase IV (KMG-IV): sequencing the most valuable type-strain genomes for metagenomic binning, comparative biology and taxonomic classification.</title>
        <authorList>
            <person name="Goeker M."/>
        </authorList>
    </citation>
    <scope>NUCLEOTIDE SEQUENCE [LARGE SCALE GENOMIC DNA]</scope>
    <source>
        <strain evidence="2 3">DSM 25701</strain>
    </source>
</reference>
<name>A0A840R560_9GAMM</name>
<dbReference type="Proteomes" id="UP000536640">
    <property type="component" value="Unassembled WGS sequence"/>
</dbReference>
<proteinExistence type="predicted"/>
<evidence type="ECO:0000256" key="1">
    <source>
        <dbReference type="SAM" id="SignalP"/>
    </source>
</evidence>
<dbReference type="AlphaFoldDB" id="A0A840R560"/>
<protein>
    <submittedName>
        <fullName evidence="2">Uncharacterized protein</fullName>
    </submittedName>
</protein>
<organism evidence="2 3">
    <name type="scientific">Zhongshania antarctica</name>
    <dbReference type="NCBI Taxonomy" id="641702"/>
    <lineage>
        <taxon>Bacteria</taxon>
        <taxon>Pseudomonadati</taxon>
        <taxon>Pseudomonadota</taxon>
        <taxon>Gammaproteobacteria</taxon>
        <taxon>Cellvibrionales</taxon>
        <taxon>Spongiibacteraceae</taxon>
        <taxon>Zhongshania</taxon>
    </lineage>
</organism>
<feature type="signal peptide" evidence="1">
    <location>
        <begin position="1"/>
        <end position="18"/>
    </location>
</feature>
<keyword evidence="1" id="KW-0732">Signal</keyword>
<evidence type="ECO:0000313" key="2">
    <source>
        <dbReference type="EMBL" id="MBB5187550.1"/>
    </source>
</evidence>
<comment type="caution">
    <text evidence="2">The sequence shown here is derived from an EMBL/GenBank/DDBJ whole genome shotgun (WGS) entry which is preliminary data.</text>
</comment>
<feature type="chain" id="PRO_5032298514" evidence="1">
    <location>
        <begin position="19"/>
        <end position="195"/>
    </location>
</feature>
<dbReference type="EMBL" id="JACHHW010000004">
    <property type="protein sequence ID" value="MBB5187550.1"/>
    <property type="molecule type" value="Genomic_DNA"/>
</dbReference>
<keyword evidence="3" id="KW-1185">Reference proteome</keyword>
<accession>A0A840R560</accession>